<dbReference type="eggNOG" id="ENOG502ZK0Q">
    <property type="taxonomic scope" value="Bacteria"/>
</dbReference>
<keyword evidence="2" id="KW-0449">Lipoprotein</keyword>
<dbReference type="EMBL" id="CP000813">
    <property type="protein sequence ID" value="ABV64250.1"/>
    <property type="molecule type" value="Genomic_DNA"/>
</dbReference>
<dbReference type="RefSeq" id="WP_012011800.1">
    <property type="nucleotide sequence ID" value="NC_009848.4"/>
</dbReference>
<organism evidence="2 3">
    <name type="scientific">Bacillus pumilus (strain SAFR-032)</name>
    <dbReference type="NCBI Taxonomy" id="315750"/>
    <lineage>
        <taxon>Bacteria</taxon>
        <taxon>Bacillati</taxon>
        <taxon>Bacillota</taxon>
        <taxon>Bacilli</taxon>
        <taxon>Bacillales</taxon>
        <taxon>Bacillaceae</taxon>
        <taxon>Bacillus</taxon>
    </lineage>
</organism>
<gene>
    <name evidence="2" type="ordered locus">BPUM_3606</name>
</gene>
<keyword evidence="3" id="KW-1185">Reference proteome</keyword>
<evidence type="ECO:0000313" key="2">
    <source>
        <dbReference type="EMBL" id="ABV64250.1"/>
    </source>
</evidence>
<feature type="transmembrane region" description="Helical" evidence="1">
    <location>
        <begin position="7"/>
        <end position="23"/>
    </location>
</feature>
<evidence type="ECO:0000313" key="3">
    <source>
        <dbReference type="Proteomes" id="UP000001355"/>
    </source>
</evidence>
<dbReference type="HOGENOM" id="CLU_1607568_0_0_9"/>
<dbReference type="Proteomes" id="UP000001355">
    <property type="component" value="Chromosome"/>
</dbReference>
<dbReference type="GeneID" id="5622895"/>
<keyword evidence="1" id="KW-1133">Transmembrane helix</keyword>
<accession>A8FJ33</accession>
<dbReference type="AlphaFoldDB" id="A8FJ33"/>
<protein>
    <submittedName>
        <fullName evidence="2">Secreted lipoprotein</fullName>
    </submittedName>
</protein>
<keyword evidence="1" id="KW-0812">Transmembrane</keyword>
<name>A8FJ33_BACP2</name>
<keyword evidence="1" id="KW-0472">Membrane</keyword>
<dbReference type="Gene3D" id="3.10.450.130">
    <property type="entry name" value="folded 79 residue fragment of lin0334 like domains"/>
    <property type="match status" value="1"/>
</dbReference>
<sequence>MRNTMKFSIIIVVVIISVTAFFVQDINQSLSDNVVQENSDQEKAEELAEKMKPKIEEDLHKMDIQNFIKSITFEKDVTINPMGDIVIDGYVNDEPVKYNFSVPLQYRSKKISSMSYSYELSIRFRDWEKYKDEPELKENFLKSLPKKEREQYLKDIGEKE</sequence>
<proteinExistence type="predicted"/>
<evidence type="ECO:0000256" key="1">
    <source>
        <dbReference type="SAM" id="Phobius"/>
    </source>
</evidence>
<reference evidence="2 3" key="2">
    <citation type="journal article" date="2013" name="Extremophiles">
        <title>An ICEBs1-like element may be associated with the extreme radiation and desiccation resistance of Bacillus pumilus SAFR-032 spores.</title>
        <authorList>
            <person name="Tirumalai M.R."/>
            <person name="Fox G.E."/>
        </authorList>
    </citation>
    <scope>NUCLEOTIDE SEQUENCE [LARGE SCALE GENOMIC DNA]</scope>
    <source>
        <strain evidence="2 3">SAFR-032</strain>
    </source>
</reference>
<dbReference type="OrthoDB" id="2937778at2"/>
<reference evidence="2 3" key="3">
    <citation type="journal article" date="2013" name="PLoS ONE">
        <title>Candidate genes that may be responsible for the unusual resistances exhibited by Bacillus pumilus SAFR-032 spores.</title>
        <authorList>
            <person name="Tirumalai M.R."/>
            <person name="Rastogi R."/>
            <person name="Zamani N."/>
            <person name="O'Bryant Williams E."/>
            <person name="Allen S."/>
            <person name="Diouf F."/>
            <person name="Kwende S."/>
            <person name="Weinstock G.M."/>
            <person name="Venkateswaran K.J."/>
            <person name="Fox G.E."/>
        </authorList>
    </citation>
    <scope>NUCLEOTIDE SEQUENCE [LARGE SCALE GENOMIC DNA]</scope>
    <source>
        <strain evidence="2 3">SAFR-032</strain>
    </source>
</reference>
<reference evidence="2 3" key="1">
    <citation type="journal article" date="2007" name="PLoS ONE">
        <title>Paradoxical DNA repair and peroxide resistance gene conservation in Bacillus pumilus SAFR-032.</title>
        <authorList>
            <person name="Gioia J."/>
            <person name="Yerrapragada S."/>
            <person name="Qin X."/>
            <person name="Jiang H."/>
            <person name="Igboeli O.C."/>
            <person name="Muzny D."/>
            <person name="Dugan-Rocha S."/>
            <person name="Ding Y."/>
            <person name="Hawes A."/>
            <person name="Liu W."/>
            <person name="Perez L."/>
            <person name="Kovar C."/>
            <person name="Dinh H."/>
            <person name="Lee S."/>
            <person name="Nazareth L."/>
            <person name="Blyth P."/>
            <person name="Holder M."/>
            <person name="Buhay C."/>
            <person name="Tirumalai M.R."/>
            <person name="Liu Y."/>
            <person name="Dasgupta I."/>
            <person name="Bokhetache L."/>
            <person name="Fujita M."/>
            <person name="Karouia F."/>
            <person name="Eswara Moorthy P."/>
            <person name="Siefert J."/>
            <person name="Uzman A."/>
            <person name="Buzumbo P."/>
            <person name="Verma A."/>
            <person name="Zwiya H."/>
            <person name="McWilliams B.D."/>
            <person name="Olowu A."/>
            <person name="Clinkenbeard K.D."/>
            <person name="Newcombe D."/>
            <person name="Golebiewski L."/>
            <person name="Petrosino J.F."/>
            <person name="Nicholson W.L."/>
            <person name="Fox G.E."/>
            <person name="Venkateswaran K."/>
            <person name="Highlander S.K."/>
            <person name="Weinstock G.M."/>
        </authorList>
    </citation>
    <scope>NUCLEOTIDE SEQUENCE [LARGE SCALE GENOMIC DNA]</scope>
    <source>
        <strain evidence="2 3">SAFR-032</strain>
    </source>
</reference>
<dbReference type="KEGG" id="bpu:BPUM_3606"/>
<dbReference type="STRING" id="315750.BPUM_3606"/>